<dbReference type="InterPro" id="IPR029058">
    <property type="entry name" value="AB_hydrolase_fold"/>
</dbReference>
<dbReference type="PANTHER" id="PTHR37017:SF11">
    <property type="entry name" value="ESTERASE_LIPASE_THIOESTERASE DOMAIN-CONTAINING PROTEIN"/>
    <property type="match status" value="1"/>
</dbReference>
<gene>
    <name evidence="2" type="ORF">K460DRAFT_369399</name>
</gene>
<comment type="caution">
    <text evidence="2">The sequence shown here is derived from an EMBL/GenBank/DDBJ whole genome shotgun (WGS) entry which is preliminary data.</text>
</comment>
<dbReference type="RefSeq" id="XP_040783927.1">
    <property type="nucleotide sequence ID" value="XM_040933955.1"/>
</dbReference>
<evidence type="ECO:0000313" key="2">
    <source>
        <dbReference type="EMBL" id="KAF1841364.1"/>
    </source>
</evidence>
<dbReference type="Gene3D" id="3.40.50.1820">
    <property type="entry name" value="alpha/beta hydrolase"/>
    <property type="match status" value="1"/>
</dbReference>
<dbReference type="Pfam" id="PF12697">
    <property type="entry name" value="Abhydrolase_6"/>
    <property type="match status" value="1"/>
</dbReference>
<dbReference type="InterPro" id="IPR000073">
    <property type="entry name" value="AB_hydrolase_1"/>
</dbReference>
<evidence type="ECO:0000259" key="1">
    <source>
        <dbReference type="Pfam" id="PF12697"/>
    </source>
</evidence>
<dbReference type="GeneID" id="63851206"/>
<dbReference type="AlphaFoldDB" id="A0A9P4G9C3"/>
<dbReference type="EMBL" id="ML976618">
    <property type="protein sequence ID" value="KAF1841364.1"/>
    <property type="molecule type" value="Genomic_DNA"/>
</dbReference>
<sequence length="267" mass="28942">MSPSNTSFFFISDAFYPSSCFHKVIPLLQARGYYVRALDLPSMNPVLKEKGKTPGLYDDANYVREVVSGPLDDLREGSNVILVACSYGSAVAFEACKGITAEERRQKRKGPSSGGQLKHLVLLSSVLAEPGPTIEELVGASIPIDPKTHLPVTHIDPFDVELAGPVLFGALPAEEQEYSAAAGMSISSKIFFEPLTFPAWKKVPTTVIIGNKDLAMPSEKQHEYFDKAVERGVPSLRKVVVEGGDHMLMLSHPDRVVQVCLEAAGDA</sequence>
<protein>
    <submittedName>
        <fullName evidence="2">Alpha/beta-hydrolase</fullName>
    </submittedName>
</protein>
<dbReference type="OrthoDB" id="1263307at2759"/>
<name>A0A9P4G9C3_9PLEO</name>
<dbReference type="PANTHER" id="PTHR37017">
    <property type="entry name" value="AB HYDROLASE-1 DOMAIN-CONTAINING PROTEIN-RELATED"/>
    <property type="match status" value="1"/>
</dbReference>
<accession>A0A9P4G9C3</accession>
<keyword evidence="3" id="KW-1185">Reference proteome</keyword>
<evidence type="ECO:0000313" key="3">
    <source>
        <dbReference type="Proteomes" id="UP000800039"/>
    </source>
</evidence>
<dbReference type="Proteomes" id="UP000800039">
    <property type="component" value="Unassembled WGS sequence"/>
</dbReference>
<dbReference type="SUPFAM" id="SSF53474">
    <property type="entry name" value="alpha/beta-Hydrolases"/>
    <property type="match status" value="1"/>
</dbReference>
<dbReference type="InterPro" id="IPR052897">
    <property type="entry name" value="Sec-Metab_Biosynth_Hydrolase"/>
</dbReference>
<proteinExistence type="predicted"/>
<feature type="domain" description="AB hydrolase-1" evidence="1">
    <location>
        <begin position="10"/>
        <end position="258"/>
    </location>
</feature>
<organism evidence="2 3">
    <name type="scientific">Cucurbitaria berberidis CBS 394.84</name>
    <dbReference type="NCBI Taxonomy" id="1168544"/>
    <lineage>
        <taxon>Eukaryota</taxon>
        <taxon>Fungi</taxon>
        <taxon>Dikarya</taxon>
        <taxon>Ascomycota</taxon>
        <taxon>Pezizomycotina</taxon>
        <taxon>Dothideomycetes</taxon>
        <taxon>Pleosporomycetidae</taxon>
        <taxon>Pleosporales</taxon>
        <taxon>Pleosporineae</taxon>
        <taxon>Cucurbitariaceae</taxon>
        <taxon>Cucurbitaria</taxon>
    </lineage>
</organism>
<reference evidence="2" key="1">
    <citation type="submission" date="2020-01" db="EMBL/GenBank/DDBJ databases">
        <authorList>
            <consortium name="DOE Joint Genome Institute"/>
            <person name="Haridas S."/>
            <person name="Albert R."/>
            <person name="Binder M."/>
            <person name="Bloem J."/>
            <person name="Labutti K."/>
            <person name="Salamov A."/>
            <person name="Andreopoulos B."/>
            <person name="Baker S.E."/>
            <person name="Barry K."/>
            <person name="Bills G."/>
            <person name="Bluhm B.H."/>
            <person name="Cannon C."/>
            <person name="Castanera R."/>
            <person name="Culley D.E."/>
            <person name="Daum C."/>
            <person name="Ezra D."/>
            <person name="Gonzalez J.B."/>
            <person name="Henrissat B."/>
            <person name="Kuo A."/>
            <person name="Liang C."/>
            <person name="Lipzen A."/>
            <person name="Lutzoni F."/>
            <person name="Magnuson J."/>
            <person name="Mondo S."/>
            <person name="Nolan M."/>
            <person name="Ohm R."/>
            <person name="Pangilinan J."/>
            <person name="Park H.-J."/>
            <person name="Ramirez L."/>
            <person name="Alfaro M."/>
            <person name="Sun H."/>
            <person name="Tritt A."/>
            <person name="Yoshinaga Y."/>
            <person name="Zwiers L.-H."/>
            <person name="Turgeon B.G."/>
            <person name="Goodwin S.B."/>
            <person name="Spatafora J.W."/>
            <person name="Crous P.W."/>
            <person name="Grigoriev I.V."/>
        </authorList>
    </citation>
    <scope>NUCLEOTIDE SEQUENCE</scope>
    <source>
        <strain evidence="2">CBS 394.84</strain>
    </source>
</reference>